<feature type="chain" id="PRO_5046036327" description="Lipoprotein" evidence="1">
    <location>
        <begin position="25"/>
        <end position="123"/>
    </location>
</feature>
<evidence type="ECO:0000313" key="2">
    <source>
        <dbReference type="EMBL" id="MDC0678133.1"/>
    </source>
</evidence>
<evidence type="ECO:0000256" key="1">
    <source>
        <dbReference type="SAM" id="SignalP"/>
    </source>
</evidence>
<name>A0ABT5BVE9_9BACT</name>
<organism evidence="2 3">
    <name type="scientific">Sorangium atrum</name>
    <dbReference type="NCBI Taxonomy" id="2995308"/>
    <lineage>
        <taxon>Bacteria</taxon>
        <taxon>Pseudomonadati</taxon>
        <taxon>Myxococcota</taxon>
        <taxon>Polyangia</taxon>
        <taxon>Polyangiales</taxon>
        <taxon>Polyangiaceae</taxon>
        <taxon>Sorangium</taxon>
    </lineage>
</organism>
<comment type="caution">
    <text evidence="2">The sequence shown here is derived from an EMBL/GenBank/DDBJ whole genome shotgun (WGS) entry which is preliminary data.</text>
</comment>
<dbReference type="Proteomes" id="UP001217485">
    <property type="component" value="Unassembled WGS sequence"/>
</dbReference>
<evidence type="ECO:0008006" key="4">
    <source>
        <dbReference type="Google" id="ProtNLM"/>
    </source>
</evidence>
<proteinExistence type="predicted"/>
<dbReference type="EMBL" id="JAQNDK010000001">
    <property type="protein sequence ID" value="MDC0678133.1"/>
    <property type="molecule type" value="Genomic_DNA"/>
</dbReference>
<keyword evidence="1" id="KW-0732">Signal</keyword>
<accession>A0ABT5BVE9</accession>
<feature type="signal peptide" evidence="1">
    <location>
        <begin position="1"/>
        <end position="24"/>
    </location>
</feature>
<sequence>MRPQLLFPLLVPAFLSACSSAPEAKAPAPGGQTFPEAVAMMCDVDRRAGLDPEADPISVGQMRSAWIAEHVESPDGIELRTMLSVKGAAEQGVMLREEAKKAGIARCALADSLEADGTGGLSP</sequence>
<dbReference type="RefSeq" id="WP_272094903.1">
    <property type="nucleotide sequence ID" value="NZ_JAQNDK010000001.1"/>
</dbReference>
<evidence type="ECO:0000313" key="3">
    <source>
        <dbReference type="Proteomes" id="UP001217485"/>
    </source>
</evidence>
<dbReference type="PROSITE" id="PS51257">
    <property type="entry name" value="PROKAR_LIPOPROTEIN"/>
    <property type="match status" value="1"/>
</dbReference>
<reference evidence="2 3" key="1">
    <citation type="submission" date="2023-01" db="EMBL/GenBank/DDBJ databases">
        <title>Minimal conservation of predation-associated metabolite biosynthetic gene clusters underscores biosynthetic potential of Myxococcota including descriptions for ten novel species: Archangium lansinium sp. nov., Myxococcus landrumus sp. nov., Nannocystis bai.</title>
        <authorList>
            <person name="Ahearne A."/>
            <person name="Stevens C."/>
            <person name="Dowd S."/>
        </authorList>
    </citation>
    <scope>NUCLEOTIDE SEQUENCE [LARGE SCALE GENOMIC DNA]</scope>
    <source>
        <strain evidence="2 3">WIWO2</strain>
    </source>
</reference>
<gene>
    <name evidence="2" type="ORF">POL72_10345</name>
</gene>
<protein>
    <recommendedName>
        <fullName evidence="4">Lipoprotein</fullName>
    </recommendedName>
</protein>
<keyword evidence="3" id="KW-1185">Reference proteome</keyword>